<dbReference type="GO" id="GO:0005524">
    <property type="term" value="F:ATP binding"/>
    <property type="evidence" value="ECO:0007669"/>
    <property type="project" value="UniProtKB-UniRule"/>
</dbReference>
<feature type="transmembrane region" description="Helical" evidence="16">
    <location>
        <begin position="595"/>
        <end position="613"/>
    </location>
</feature>
<dbReference type="Proteomes" id="UP000031189">
    <property type="component" value="Unassembled WGS sequence"/>
</dbReference>
<evidence type="ECO:0000256" key="1">
    <source>
        <dbReference type="ARBA" id="ARBA00004651"/>
    </source>
</evidence>
<keyword evidence="6 16" id="KW-0479">Metal-binding</keyword>
<evidence type="ECO:0000259" key="17">
    <source>
        <dbReference type="Pfam" id="PF00122"/>
    </source>
</evidence>
<evidence type="ECO:0000256" key="16">
    <source>
        <dbReference type="RuleBase" id="RU362081"/>
    </source>
</evidence>
<dbReference type="InterPro" id="IPR036412">
    <property type="entry name" value="HAD-like_sf"/>
</dbReference>
<dbReference type="InterPro" id="IPR027256">
    <property type="entry name" value="P-typ_ATPase_IB"/>
</dbReference>
<dbReference type="FunFam" id="2.70.150.10:FF:000020">
    <property type="entry name" value="Copper-exporting P-type ATPase A"/>
    <property type="match status" value="1"/>
</dbReference>
<dbReference type="GO" id="GO:0005886">
    <property type="term" value="C:plasma membrane"/>
    <property type="evidence" value="ECO:0007669"/>
    <property type="project" value="UniProtKB-SubCell"/>
</dbReference>
<sequence>MKNLLKDEIKRDILFLVISGIALILSFSHVKLFNVDLAWIAVIFCGLPIIKEGIEGLVTEFDIKADVLVSMALIASVIIGEIFAAGEVAFIMQIGAFLEEFTVRKSRKGIEKLVHLTPTLARLVVNNEEKSINAKDVKVGDLLRVNPGETIAVDGVITKGKTSIDNSVMSGESIPVDLSEGDSVCSGAVNQFGSFEMKATKVGEDSSIQRMIKLVQSADASKAKIVGLADKWATYIVVAAFSSAILTWLITGEIIRAVTILVVFCPCALVLATPTAIVAAIGNVSKHGILVKEGDALERLSKVNKITFDKTGTLTYGKPSVEEVVSVMHDLSNEELYEMVASCELYSEHPLGRAIVSSFKENHKVEVNPPQEFKIIPGRGVIAKVNNKKIIAGNKHLLLDEKFKREEIRFIREKHKNQGKSIIYIGIDNKVGGYVILSDTLRKESKSMVESIKSLGISPVLLTGDNKYVSESIASQVNIEEVKSECFPQDKLELIDKYQENENKMVCMVGDGINDAPALKKAYVGIAMGGIGSDIAVDAADIVLVRDDIDNLPHLLNLSKHMMKIIKINIAFSLGLNFIAVILAMTGVLGPVVGALVHNAGSVLVIINSALLLKYNKKSNKIEKDLVYKDSRTNSEVSCSNL</sequence>
<keyword evidence="13 16" id="KW-0472">Membrane</keyword>
<dbReference type="InterPro" id="IPR023299">
    <property type="entry name" value="ATPase_P-typ_cyto_dom_N"/>
</dbReference>
<dbReference type="GO" id="GO:0008551">
    <property type="term" value="F:P-type cadmium transporter activity"/>
    <property type="evidence" value="ECO:0007669"/>
    <property type="project" value="UniProtKB-EC"/>
</dbReference>
<evidence type="ECO:0000256" key="12">
    <source>
        <dbReference type="ARBA" id="ARBA00023008"/>
    </source>
</evidence>
<dbReference type="PRINTS" id="PR00119">
    <property type="entry name" value="CATATPASE"/>
</dbReference>
<dbReference type="GO" id="GO:0046872">
    <property type="term" value="F:metal ion binding"/>
    <property type="evidence" value="ECO:0007669"/>
    <property type="project" value="UniProtKB-KW"/>
</dbReference>
<feature type="domain" description="P-type ATPase A" evidence="17">
    <location>
        <begin position="116"/>
        <end position="216"/>
    </location>
</feature>
<dbReference type="SUPFAM" id="SSF56784">
    <property type="entry name" value="HAD-like"/>
    <property type="match status" value="1"/>
</dbReference>
<dbReference type="SFLD" id="SFLDS00003">
    <property type="entry name" value="Haloacid_Dehalogenase"/>
    <property type="match status" value="1"/>
</dbReference>
<keyword evidence="19" id="KW-1185">Reference proteome</keyword>
<feature type="transmembrane region" description="Helical" evidence="16">
    <location>
        <begin position="257"/>
        <end position="282"/>
    </location>
</feature>
<keyword evidence="10" id="KW-1278">Translocase</keyword>
<organism evidence="18 19">
    <name type="scientific">Terrisporobacter othiniensis</name>
    <dbReference type="NCBI Taxonomy" id="1577792"/>
    <lineage>
        <taxon>Bacteria</taxon>
        <taxon>Bacillati</taxon>
        <taxon>Bacillota</taxon>
        <taxon>Clostridia</taxon>
        <taxon>Peptostreptococcales</taxon>
        <taxon>Peptostreptococcaceae</taxon>
        <taxon>Terrisporobacter</taxon>
    </lineage>
</organism>
<dbReference type="SUPFAM" id="SSF81653">
    <property type="entry name" value="Calcium ATPase, transduction domain A"/>
    <property type="match status" value="1"/>
</dbReference>
<evidence type="ECO:0000256" key="13">
    <source>
        <dbReference type="ARBA" id="ARBA00023136"/>
    </source>
</evidence>
<dbReference type="OrthoDB" id="9813266at2"/>
<evidence type="ECO:0000256" key="14">
    <source>
        <dbReference type="ARBA" id="ARBA00039103"/>
    </source>
</evidence>
<dbReference type="NCBIfam" id="TIGR01525">
    <property type="entry name" value="ATPase-IB_hvy"/>
    <property type="match status" value="1"/>
</dbReference>
<keyword evidence="5 16" id="KW-0812">Transmembrane</keyword>
<dbReference type="PANTHER" id="PTHR48085:SF5">
    <property type="entry name" value="CADMIUM_ZINC-TRANSPORTING ATPASE HMA4-RELATED"/>
    <property type="match status" value="1"/>
</dbReference>
<dbReference type="InterPro" id="IPR018303">
    <property type="entry name" value="ATPase_P-typ_P_site"/>
</dbReference>
<dbReference type="STRING" id="1577792.QX51_01775"/>
<evidence type="ECO:0000256" key="8">
    <source>
        <dbReference type="ARBA" id="ARBA00022796"/>
    </source>
</evidence>
<dbReference type="Gene3D" id="3.40.1110.10">
    <property type="entry name" value="Calcium-transporting ATPase, cytoplasmic domain N"/>
    <property type="match status" value="1"/>
</dbReference>
<reference evidence="18 19" key="1">
    <citation type="submission" date="2014-12" db="EMBL/GenBank/DDBJ databases">
        <title>Draft genome sequence of Terrisporobacter sp. 08-306576, isolated from the blood culture of a bacteremia patient.</title>
        <authorList>
            <person name="Lund L.C."/>
            <person name="Sydenham T.V."/>
            <person name="Hogh S.V."/>
            <person name="Skov M.N."/>
            <person name="Kemp M."/>
            <person name="Justesen U.S."/>
        </authorList>
    </citation>
    <scope>NUCLEOTIDE SEQUENCE [LARGE SCALE GENOMIC DNA]</scope>
    <source>
        <strain evidence="18 19">08-306576</strain>
    </source>
</reference>
<evidence type="ECO:0000256" key="15">
    <source>
        <dbReference type="ARBA" id="ARBA00049338"/>
    </source>
</evidence>
<dbReference type="SUPFAM" id="SSF81665">
    <property type="entry name" value="Calcium ATPase, transmembrane domain M"/>
    <property type="match status" value="1"/>
</dbReference>
<dbReference type="AlphaFoldDB" id="A0A0B3WVK5"/>
<dbReference type="EC" id="7.2.2.21" evidence="14"/>
<evidence type="ECO:0000256" key="11">
    <source>
        <dbReference type="ARBA" id="ARBA00022989"/>
    </source>
</evidence>
<dbReference type="Gene3D" id="3.40.50.1000">
    <property type="entry name" value="HAD superfamily/HAD-like"/>
    <property type="match status" value="1"/>
</dbReference>
<dbReference type="InterPro" id="IPR001757">
    <property type="entry name" value="P_typ_ATPase"/>
</dbReference>
<dbReference type="EMBL" id="JWHR01000022">
    <property type="protein sequence ID" value="KHS58620.1"/>
    <property type="molecule type" value="Genomic_DNA"/>
</dbReference>
<comment type="subcellular location">
    <subcellularLocation>
        <location evidence="1">Cell membrane</location>
        <topology evidence="1">Multi-pass membrane protein</topology>
    </subcellularLocation>
</comment>
<dbReference type="RefSeq" id="WP_039678197.1">
    <property type="nucleotide sequence ID" value="NZ_JAXECK010000009.1"/>
</dbReference>
<dbReference type="InterPro" id="IPR023214">
    <property type="entry name" value="HAD_sf"/>
</dbReference>
<evidence type="ECO:0000256" key="9">
    <source>
        <dbReference type="ARBA" id="ARBA00022840"/>
    </source>
</evidence>
<dbReference type="SFLD" id="SFLDG00002">
    <property type="entry name" value="C1.7:_P-type_atpase_like"/>
    <property type="match status" value="1"/>
</dbReference>
<keyword evidence="8" id="KW-0813">Transport</keyword>
<proteinExistence type="inferred from homology"/>
<evidence type="ECO:0000256" key="2">
    <source>
        <dbReference type="ARBA" id="ARBA00006024"/>
    </source>
</evidence>
<dbReference type="PANTHER" id="PTHR48085">
    <property type="entry name" value="CADMIUM/ZINC-TRANSPORTING ATPASE HMA2-RELATED"/>
    <property type="match status" value="1"/>
</dbReference>
<dbReference type="GO" id="GO:0006825">
    <property type="term" value="P:copper ion transport"/>
    <property type="evidence" value="ECO:0007669"/>
    <property type="project" value="UniProtKB-KW"/>
</dbReference>
<dbReference type="NCBIfam" id="TIGR01511">
    <property type="entry name" value="ATPase-IB1_Cu"/>
    <property type="match status" value="1"/>
</dbReference>
<evidence type="ECO:0000256" key="7">
    <source>
        <dbReference type="ARBA" id="ARBA00022741"/>
    </source>
</evidence>
<evidence type="ECO:0000256" key="5">
    <source>
        <dbReference type="ARBA" id="ARBA00022692"/>
    </source>
</evidence>
<keyword evidence="8" id="KW-0406">Ion transport</keyword>
<comment type="caution">
    <text evidence="18">The sequence shown here is derived from an EMBL/GenBank/DDBJ whole genome shotgun (WGS) entry which is preliminary data.</text>
</comment>
<evidence type="ECO:0000256" key="6">
    <source>
        <dbReference type="ARBA" id="ARBA00022723"/>
    </source>
</evidence>
<protein>
    <recommendedName>
        <fullName evidence="14">Cd(2+)-exporting ATPase</fullName>
        <ecNumber evidence="14">7.2.2.21</ecNumber>
    </recommendedName>
</protein>
<feature type="transmembrane region" description="Helical" evidence="16">
    <location>
        <begin position="67"/>
        <end position="98"/>
    </location>
</feature>
<dbReference type="NCBIfam" id="TIGR01494">
    <property type="entry name" value="ATPase_P-type"/>
    <property type="match status" value="1"/>
</dbReference>
<dbReference type="InterPro" id="IPR008250">
    <property type="entry name" value="ATPase_P-typ_transduc_dom_A_sf"/>
</dbReference>
<dbReference type="InterPro" id="IPR044492">
    <property type="entry name" value="P_typ_ATPase_HD_dom"/>
</dbReference>
<keyword evidence="12" id="KW-0186">Copper</keyword>
<keyword evidence="4" id="KW-0104">Cadmium</keyword>
<accession>A0A0B3WVK5</accession>
<comment type="similarity">
    <text evidence="2 16">Belongs to the cation transport ATPase (P-type) (TC 3.A.3) family. Type IB subfamily.</text>
</comment>
<dbReference type="SFLD" id="SFLDF00027">
    <property type="entry name" value="p-type_atpase"/>
    <property type="match status" value="1"/>
</dbReference>
<evidence type="ECO:0000313" key="18">
    <source>
        <dbReference type="EMBL" id="KHS58620.1"/>
    </source>
</evidence>
<evidence type="ECO:0000256" key="3">
    <source>
        <dbReference type="ARBA" id="ARBA00022475"/>
    </source>
</evidence>
<name>A0A0B3WVK5_9FIRM</name>
<evidence type="ECO:0000256" key="4">
    <source>
        <dbReference type="ARBA" id="ARBA00022539"/>
    </source>
</evidence>
<dbReference type="CDD" id="cd02079">
    <property type="entry name" value="P-type_ATPase_HM"/>
    <property type="match status" value="1"/>
</dbReference>
<gene>
    <name evidence="18" type="ORF">QX51_01775</name>
</gene>
<keyword evidence="3 16" id="KW-1003">Cell membrane</keyword>
<keyword evidence="11 16" id="KW-1133">Transmembrane helix</keyword>
<dbReference type="GO" id="GO:0016887">
    <property type="term" value="F:ATP hydrolysis activity"/>
    <property type="evidence" value="ECO:0007669"/>
    <property type="project" value="InterPro"/>
</dbReference>
<dbReference type="Pfam" id="PF00122">
    <property type="entry name" value="E1-E2_ATPase"/>
    <property type="match status" value="1"/>
</dbReference>
<dbReference type="Gene3D" id="2.70.150.10">
    <property type="entry name" value="Calcium-transporting ATPase, cytoplasmic transduction domain A"/>
    <property type="match status" value="1"/>
</dbReference>
<dbReference type="InterPro" id="IPR059000">
    <property type="entry name" value="ATPase_P-type_domA"/>
</dbReference>
<evidence type="ECO:0000256" key="10">
    <source>
        <dbReference type="ARBA" id="ARBA00022967"/>
    </source>
</evidence>
<comment type="catalytic activity">
    <reaction evidence="15">
        <text>Cd(2+)(in) + ATP + H2O = Cd(2+)(out) + ADP + phosphate + H(+)</text>
        <dbReference type="Rhea" id="RHEA:12132"/>
        <dbReference type="ChEBI" id="CHEBI:15377"/>
        <dbReference type="ChEBI" id="CHEBI:15378"/>
        <dbReference type="ChEBI" id="CHEBI:30616"/>
        <dbReference type="ChEBI" id="CHEBI:43474"/>
        <dbReference type="ChEBI" id="CHEBI:48775"/>
        <dbReference type="ChEBI" id="CHEBI:456216"/>
        <dbReference type="EC" id="7.2.2.21"/>
    </reaction>
</comment>
<dbReference type="InterPro" id="IPR023298">
    <property type="entry name" value="ATPase_P-typ_TM_dom_sf"/>
</dbReference>
<keyword evidence="9 16" id="KW-0067">ATP-binding</keyword>
<dbReference type="PRINTS" id="PR00120">
    <property type="entry name" value="HATPASE"/>
</dbReference>
<dbReference type="Pfam" id="PF00702">
    <property type="entry name" value="Hydrolase"/>
    <property type="match status" value="1"/>
</dbReference>
<feature type="transmembrane region" description="Helical" evidence="16">
    <location>
        <begin position="568"/>
        <end position="589"/>
    </location>
</feature>
<dbReference type="InterPro" id="IPR051014">
    <property type="entry name" value="Cation_Transport_ATPase_IB"/>
</dbReference>
<feature type="transmembrane region" description="Helical" evidence="16">
    <location>
        <begin position="232"/>
        <end position="251"/>
    </location>
</feature>
<keyword evidence="7 16" id="KW-0547">Nucleotide-binding</keyword>
<dbReference type="PROSITE" id="PS00154">
    <property type="entry name" value="ATPASE_E1_E2"/>
    <property type="match status" value="1"/>
</dbReference>
<feature type="transmembrane region" description="Helical" evidence="16">
    <location>
        <begin position="12"/>
        <end position="30"/>
    </location>
</feature>
<keyword evidence="8" id="KW-0187">Copper transport</keyword>
<evidence type="ECO:0000313" key="19">
    <source>
        <dbReference type="Proteomes" id="UP000031189"/>
    </source>
</evidence>